<evidence type="ECO:0000256" key="1">
    <source>
        <dbReference type="SAM" id="Phobius"/>
    </source>
</evidence>
<dbReference type="Proteomes" id="UP000419017">
    <property type="component" value="Unassembled WGS sequence"/>
</dbReference>
<keyword evidence="1" id="KW-0812">Transmembrane</keyword>
<keyword evidence="1" id="KW-0472">Membrane</keyword>
<gene>
    <name evidence="2" type="ORF">OMES3154_00526</name>
</gene>
<keyword evidence="1" id="KW-1133">Transmembrane helix</keyword>
<dbReference type="RefSeq" id="WP_156683251.1">
    <property type="nucleotide sequence ID" value="NZ_CABWIB010000001.1"/>
</dbReference>
<feature type="transmembrane region" description="Helical" evidence="1">
    <location>
        <begin position="12"/>
        <end position="34"/>
    </location>
</feature>
<dbReference type="AlphaFoldDB" id="A0A6I8MAP2"/>
<reference evidence="2 3" key="1">
    <citation type="submission" date="2019-10" db="EMBL/GenBank/DDBJ databases">
        <authorList>
            <person name="Blom J."/>
        </authorList>
    </citation>
    <scope>NUCLEOTIDE SEQUENCE [LARGE SCALE GENOMIC DNA]</scope>
    <source>
        <strain evidence="2 3">ES3154-GLU</strain>
    </source>
</reference>
<accession>A0A6I8MAP2</accession>
<feature type="transmembrane region" description="Helical" evidence="1">
    <location>
        <begin position="46"/>
        <end position="64"/>
    </location>
</feature>
<dbReference type="EMBL" id="CABWIB010000001">
    <property type="protein sequence ID" value="VWL85243.1"/>
    <property type="molecule type" value="Genomic_DNA"/>
</dbReference>
<evidence type="ECO:0000313" key="3">
    <source>
        <dbReference type="Proteomes" id="UP000419017"/>
    </source>
</evidence>
<sequence length="70" mass="8208">MKKNDNMLKYFVISTNYIFTLASPVVLMIVLYYVFSKYVFHKENDFILVIMIILGIVSGYVSLYKEIKGK</sequence>
<organism evidence="2 3">
    <name type="scientific">Oceanivirga miroungae</name>
    <dbReference type="NCBI Taxonomy" id="1130046"/>
    <lineage>
        <taxon>Bacteria</taxon>
        <taxon>Fusobacteriati</taxon>
        <taxon>Fusobacteriota</taxon>
        <taxon>Fusobacteriia</taxon>
        <taxon>Fusobacteriales</taxon>
        <taxon>Leptotrichiaceae</taxon>
        <taxon>Oceanivirga</taxon>
    </lineage>
</organism>
<protein>
    <submittedName>
        <fullName evidence="2">Uncharacterized protein</fullName>
    </submittedName>
</protein>
<proteinExistence type="predicted"/>
<keyword evidence="3" id="KW-1185">Reference proteome</keyword>
<name>A0A6I8MAP2_9FUSO</name>
<evidence type="ECO:0000313" key="2">
    <source>
        <dbReference type="EMBL" id="VWL85243.1"/>
    </source>
</evidence>